<feature type="domain" description="ABC transmembrane type-1" evidence="10">
    <location>
        <begin position="63"/>
        <end position="262"/>
    </location>
</feature>
<evidence type="ECO:0000256" key="8">
    <source>
        <dbReference type="ARBA" id="ARBA00023136"/>
    </source>
</evidence>
<dbReference type="GO" id="GO:0005886">
    <property type="term" value="C:plasma membrane"/>
    <property type="evidence" value="ECO:0007669"/>
    <property type="project" value="UniProtKB-SubCell"/>
</dbReference>
<gene>
    <name evidence="11" type="ORF">ACFSBT_06160</name>
</gene>
<evidence type="ECO:0000256" key="3">
    <source>
        <dbReference type="ARBA" id="ARBA00022448"/>
    </source>
</evidence>
<keyword evidence="4" id="KW-1003">Cell membrane</keyword>
<feature type="transmembrane region" description="Helical" evidence="9">
    <location>
        <begin position="101"/>
        <end position="123"/>
    </location>
</feature>
<protein>
    <submittedName>
        <fullName evidence="11">ABC transporter permease subunit</fullName>
    </submittedName>
</protein>
<evidence type="ECO:0000256" key="7">
    <source>
        <dbReference type="ARBA" id="ARBA00022989"/>
    </source>
</evidence>
<dbReference type="InterPro" id="IPR035906">
    <property type="entry name" value="MetI-like_sf"/>
</dbReference>
<reference evidence="11 12" key="1">
    <citation type="journal article" date="2019" name="Int. J. Syst. Evol. Microbiol.">
        <title>The Global Catalogue of Microorganisms (GCM) 10K type strain sequencing project: providing services to taxonomists for standard genome sequencing and annotation.</title>
        <authorList>
            <consortium name="The Broad Institute Genomics Platform"/>
            <consortium name="The Broad Institute Genome Sequencing Center for Infectious Disease"/>
            <person name="Wu L."/>
            <person name="Ma J."/>
        </authorList>
    </citation>
    <scope>NUCLEOTIDE SEQUENCE [LARGE SCALE GENOMIC DNA]</scope>
    <source>
        <strain evidence="11 12">CGMCC 1.12563</strain>
    </source>
</reference>
<organism evidence="11 12">
    <name type="scientific">Halomarina rubra</name>
    <dbReference type="NCBI Taxonomy" id="2071873"/>
    <lineage>
        <taxon>Archaea</taxon>
        <taxon>Methanobacteriati</taxon>
        <taxon>Methanobacteriota</taxon>
        <taxon>Stenosarchaea group</taxon>
        <taxon>Halobacteria</taxon>
        <taxon>Halobacteriales</taxon>
        <taxon>Natronomonadaceae</taxon>
        <taxon>Halomarina</taxon>
    </lineage>
</organism>
<dbReference type="RefSeq" id="WP_250872837.1">
    <property type="nucleotide sequence ID" value="NZ_JALXFV010000003.1"/>
</dbReference>
<feature type="transmembrane region" description="Helical" evidence="9">
    <location>
        <begin position="190"/>
        <end position="212"/>
    </location>
</feature>
<evidence type="ECO:0000256" key="1">
    <source>
        <dbReference type="ARBA" id="ARBA00004651"/>
    </source>
</evidence>
<evidence type="ECO:0000256" key="5">
    <source>
        <dbReference type="ARBA" id="ARBA00022505"/>
    </source>
</evidence>
<dbReference type="PROSITE" id="PS50928">
    <property type="entry name" value="ABC_TM1"/>
    <property type="match status" value="1"/>
</dbReference>
<dbReference type="AlphaFoldDB" id="A0ABD6ATI4"/>
<dbReference type="Pfam" id="PF00528">
    <property type="entry name" value="BPD_transp_1"/>
    <property type="match status" value="1"/>
</dbReference>
<dbReference type="PANTHER" id="PTHR30183">
    <property type="entry name" value="MOLYBDENUM TRANSPORT SYSTEM PERMEASE PROTEIN MODB"/>
    <property type="match status" value="1"/>
</dbReference>
<evidence type="ECO:0000313" key="12">
    <source>
        <dbReference type="Proteomes" id="UP001597187"/>
    </source>
</evidence>
<keyword evidence="3 9" id="KW-0813">Transport</keyword>
<evidence type="ECO:0000313" key="11">
    <source>
        <dbReference type="EMBL" id="MFD1512862.1"/>
    </source>
</evidence>
<sequence length="272" mass="28223">MHPTRSRSESTGRRAGVDWLSVSFLLGALLCCYYLLPVVALVVAQPPGVVLARLGDPTVVSAAATSLVAALASATLAAVFGLPLAYWLARAEGRARTLVTALVVLPLVLPPIVSGMVLLTVVGPTTLLGSLAAANGVPLTRSLAGVVLAQTFVASPFVVVTATAAFEGVDPRLEAASRSLGKRRLTTVRRVTLPLAWPGVLAGVTLAFARSMGEFGATVMLAYYPRTMPVQIWVSFTTLGLDAAFPVAVVLVGVAVVTLVVLDRLGTTPWGR</sequence>
<dbReference type="PANTHER" id="PTHR30183:SF3">
    <property type="entry name" value="MOLYBDENUM TRANSPORT SYSTEM PERMEASE PROTEIN MODB"/>
    <property type="match status" value="1"/>
</dbReference>
<feature type="transmembrane region" description="Helical" evidence="9">
    <location>
        <begin position="64"/>
        <end position="89"/>
    </location>
</feature>
<feature type="transmembrane region" description="Helical" evidence="9">
    <location>
        <begin position="20"/>
        <end position="44"/>
    </location>
</feature>
<keyword evidence="8 9" id="KW-0472">Membrane</keyword>
<evidence type="ECO:0000256" key="9">
    <source>
        <dbReference type="RuleBase" id="RU363032"/>
    </source>
</evidence>
<feature type="transmembrane region" description="Helical" evidence="9">
    <location>
        <begin position="143"/>
        <end position="169"/>
    </location>
</feature>
<keyword evidence="5" id="KW-0500">Molybdenum</keyword>
<comment type="subcellular location">
    <subcellularLocation>
        <location evidence="1 9">Cell membrane</location>
        <topology evidence="1 9">Multi-pass membrane protein</topology>
    </subcellularLocation>
</comment>
<keyword evidence="6 9" id="KW-0812">Transmembrane</keyword>
<dbReference type="EMBL" id="JBHUDC010000003">
    <property type="protein sequence ID" value="MFD1512862.1"/>
    <property type="molecule type" value="Genomic_DNA"/>
</dbReference>
<evidence type="ECO:0000256" key="2">
    <source>
        <dbReference type="ARBA" id="ARBA00009306"/>
    </source>
</evidence>
<dbReference type="CDD" id="cd06261">
    <property type="entry name" value="TM_PBP2"/>
    <property type="match status" value="1"/>
</dbReference>
<accession>A0ABD6ATI4</accession>
<dbReference type="SUPFAM" id="SSF161098">
    <property type="entry name" value="MetI-like"/>
    <property type="match status" value="1"/>
</dbReference>
<proteinExistence type="inferred from homology"/>
<comment type="caution">
    <text evidence="11">The sequence shown here is derived from an EMBL/GenBank/DDBJ whole genome shotgun (WGS) entry which is preliminary data.</text>
</comment>
<dbReference type="InterPro" id="IPR000515">
    <property type="entry name" value="MetI-like"/>
</dbReference>
<evidence type="ECO:0000256" key="4">
    <source>
        <dbReference type="ARBA" id="ARBA00022475"/>
    </source>
</evidence>
<evidence type="ECO:0000256" key="6">
    <source>
        <dbReference type="ARBA" id="ARBA00022692"/>
    </source>
</evidence>
<keyword evidence="7 9" id="KW-1133">Transmembrane helix</keyword>
<comment type="similarity">
    <text evidence="2 9">Belongs to the binding-protein-dependent transport system permease family.</text>
</comment>
<feature type="transmembrane region" description="Helical" evidence="9">
    <location>
        <begin position="232"/>
        <end position="262"/>
    </location>
</feature>
<keyword evidence="12" id="KW-1185">Reference proteome</keyword>
<name>A0ABD6ATI4_9EURY</name>
<dbReference type="Gene3D" id="1.10.3720.10">
    <property type="entry name" value="MetI-like"/>
    <property type="match status" value="1"/>
</dbReference>
<evidence type="ECO:0000259" key="10">
    <source>
        <dbReference type="PROSITE" id="PS50928"/>
    </source>
</evidence>
<dbReference type="Proteomes" id="UP001597187">
    <property type="component" value="Unassembled WGS sequence"/>
</dbReference>